<organism evidence="1 2">
    <name type="scientific">Entomophthora muscae</name>
    <dbReference type="NCBI Taxonomy" id="34485"/>
    <lineage>
        <taxon>Eukaryota</taxon>
        <taxon>Fungi</taxon>
        <taxon>Fungi incertae sedis</taxon>
        <taxon>Zoopagomycota</taxon>
        <taxon>Entomophthoromycotina</taxon>
        <taxon>Entomophthoromycetes</taxon>
        <taxon>Entomophthorales</taxon>
        <taxon>Entomophthoraceae</taxon>
        <taxon>Entomophthora</taxon>
    </lineage>
</organism>
<reference evidence="1" key="1">
    <citation type="submission" date="2022-04" db="EMBL/GenBank/DDBJ databases">
        <title>Genome of the entomopathogenic fungus Entomophthora muscae.</title>
        <authorList>
            <person name="Elya C."/>
            <person name="Lovett B.R."/>
            <person name="Lee E."/>
            <person name="Macias A.M."/>
            <person name="Hajek A.E."/>
            <person name="De Bivort B.L."/>
            <person name="Kasson M.T."/>
            <person name="De Fine Licht H.H."/>
            <person name="Stajich J.E."/>
        </authorList>
    </citation>
    <scope>NUCLEOTIDE SEQUENCE</scope>
    <source>
        <strain evidence="1">Berkeley</strain>
    </source>
</reference>
<evidence type="ECO:0000313" key="1">
    <source>
        <dbReference type="EMBL" id="KAJ9083624.1"/>
    </source>
</evidence>
<accession>A0ACC2UA04</accession>
<sequence>MDRQSHSQPASAPACGAAHPQGRPRGSKNRPITQLKGSNANTQASQDVSASKPPSATQSRNSSLNPRQKLLSRPATKVSYTRVTGNAEVTYTSTVYPVVTRPRTLDPRVATSCPRVFDMSYQPLATTVEPSAPGIYLAIDSATASKHDPIFYTKIPIPCVKPASQDATVPAKGRCRLTDSEHEALLNYLNGGMAAWDIASQFGVMARYIGTINKKYGNTGKLLSKQQAQPASKVPNKRICGLQSDYPAT</sequence>
<name>A0ACC2UA04_9FUNG</name>
<gene>
    <name evidence="1" type="ORF">DSO57_1032825</name>
</gene>
<protein>
    <submittedName>
        <fullName evidence="1">Uncharacterized protein</fullName>
    </submittedName>
</protein>
<comment type="caution">
    <text evidence="1">The sequence shown here is derived from an EMBL/GenBank/DDBJ whole genome shotgun (WGS) entry which is preliminary data.</text>
</comment>
<keyword evidence="2" id="KW-1185">Reference proteome</keyword>
<evidence type="ECO:0000313" key="2">
    <source>
        <dbReference type="Proteomes" id="UP001165960"/>
    </source>
</evidence>
<dbReference type="EMBL" id="QTSX02000960">
    <property type="protein sequence ID" value="KAJ9083624.1"/>
    <property type="molecule type" value="Genomic_DNA"/>
</dbReference>
<dbReference type="Proteomes" id="UP001165960">
    <property type="component" value="Unassembled WGS sequence"/>
</dbReference>
<proteinExistence type="predicted"/>